<evidence type="ECO:0000256" key="5">
    <source>
        <dbReference type="ARBA" id="ARBA00023242"/>
    </source>
</evidence>
<dbReference type="PANTHER" id="PTHR12264:SF21">
    <property type="entry name" value="TRANSCRIPTION INITIATION FACTOR TFIID SUBUNIT 12"/>
    <property type="match status" value="1"/>
</dbReference>
<feature type="domain" description="Transcription initiation factor TFIID subunit 12" evidence="6">
    <location>
        <begin position="9"/>
        <end position="73"/>
    </location>
</feature>
<reference evidence="7 8" key="1">
    <citation type="submission" date="2016-07" db="EMBL/GenBank/DDBJ databases">
        <title>Pervasive Adenine N6-methylation of Active Genes in Fungi.</title>
        <authorList>
            <consortium name="DOE Joint Genome Institute"/>
            <person name="Mondo S.J."/>
            <person name="Dannebaum R.O."/>
            <person name="Kuo R.C."/>
            <person name="Labutti K."/>
            <person name="Haridas S."/>
            <person name="Kuo A."/>
            <person name="Salamov A."/>
            <person name="Ahrendt S.R."/>
            <person name="Lipzen A."/>
            <person name="Sullivan W."/>
            <person name="Andreopoulos W.B."/>
            <person name="Clum A."/>
            <person name="Lindquist E."/>
            <person name="Daum C."/>
            <person name="Ramamoorthy G.K."/>
            <person name="Gryganskyi A."/>
            <person name="Culley D."/>
            <person name="Magnuson J.K."/>
            <person name="James T.Y."/>
            <person name="O'Malley M.A."/>
            <person name="Stajich J.E."/>
            <person name="Spatafora J.W."/>
            <person name="Visel A."/>
            <person name="Grigoriev I.V."/>
        </authorList>
    </citation>
    <scope>NUCLEOTIDE SEQUENCE [LARGE SCALE GENOMIC DNA]</scope>
    <source>
        <strain evidence="7 8">JEL800</strain>
    </source>
</reference>
<dbReference type="GO" id="GO:0017025">
    <property type="term" value="F:TBP-class protein binding"/>
    <property type="evidence" value="ECO:0007669"/>
    <property type="project" value="TreeGrafter"/>
</dbReference>
<accession>A0A1Y2CV86</accession>
<dbReference type="Proteomes" id="UP000193642">
    <property type="component" value="Unassembled WGS sequence"/>
</dbReference>
<dbReference type="GO" id="GO:0000124">
    <property type="term" value="C:SAGA complex"/>
    <property type="evidence" value="ECO:0007669"/>
    <property type="project" value="InterPro"/>
</dbReference>
<dbReference type="GO" id="GO:0046982">
    <property type="term" value="F:protein heterodimerization activity"/>
    <property type="evidence" value="ECO:0007669"/>
    <property type="project" value="InterPro"/>
</dbReference>
<gene>
    <name evidence="7" type="ORF">BCR33DRAFT_846592</name>
</gene>
<organism evidence="7 8">
    <name type="scientific">Rhizoclosmatium globosum</name>
    <dbReference type="NCBI Taxonomy" id="329046"/>
    <lineage>
        <taxon>Eukaryota</taxon>
        <taxon>Fungi</taxon>
        <taxon>Fungi incertae sedis</taxon>
        <taxon>Chytridiomycota</taxon>
        <taxon>Chytridiomycota incertae sedis</taxon>
        <taxon>Chytridiomycetes</taxon>
        <taxon>Chytridiales</taxon>
        <taxon>Chytriomycetaceae</taxon>
        <taxon>Rhizoclosmatium</taxon>
    </lineage>
</organism>
<dbReference type="PANTHER" id="PTHR12264">
    <property type="entry name" value="TRANSCRIPTION INITIATION FACTOR TFIID SUBUNIT 12"/>
    <property type="match status" value="1"/>
</dbReference>
<dbReference type="AlphaFoldDB" id="A0A1Y2CV86"/>
<evidence type="ECO:0000256" key="1">
    <source>
        <dbReference type="ARBA" id="ARBA00004123"/>
    </source>
</evidence>
<dbReference type="Pfam" id="PF03847">
    <property type="entry name" value="TFIID_20kDa"/>
    <property type="match status" value="1"/>
</dbReference>
<evidence type="ECO:0000256" key="4">
    <source>
        <dbReference type="ARBA" id="ARBA00023163"/>
    </source>
</evidence>
<proteinExistence type="inferred from homology"/>
<dbReference type="CDD" id="cd07981">
    <property type="entry name" value="HFD_TAF12"/>
    <property type="match status" value="1"/>
</dbReference>
<name>A0A1Y2CV86_9FUNG</name>
<evidence type="ECO:0000313" key="7">
    <source>
        <dbReference type="EMBL" id="ORY50923.1"/>
    </source>
</evidence>
<dbReference type="OrthoDB" id="2193432at2759"/>
<dbReference type="InterPro" id="IPR003228">
    <property type="entry name" value="TFIID_TAF12_dom"/>
</dbReference>
<dbReference type="Gene3D" id="1.10.20.10">
    <property type="entry name" value="Histone, subunit A"/>
    <property type="match status" value="1"/>
</dbReference>
<evidence type="ECO:0000256" key="2">
    <source>
        <dbReference type="ARBA" id="ARBA00007530"/>
    </source>
</evidence>
<dbReference type="SUPFAM" id="SSF47113">
    <property type="entry name" value="Histone-fold"/>
    <property type="match status" value="1"/>
</dbReference>
<comment type="subcellular location">
    <subcellularLocation>
        <location evidence="1">Nucleus</location>
    </subcellularLocation>
</comment>
<comment type="caution">
    <text evidence="7">The sequence shown here is derived from an EMBL/GenBank/DDBJ whole genome shotgun (WGS) entry which is preliminary data.</text>
</comment>
<dbReference type="EMBL" id="MCGO01000006">
    <property type="protein sequence ID" value="ORY50923.1"/>
    <property type="molecule type" value="Genomic_DNA"/>
</dbReference>
<dbReference type="GO" id="GO:0005669">
    <property type="term" value="C:transcription factor TFIID complex"/>
    <property type="evidence" value="ECO:0007669"/>
    <property type="project" value="InterPro"/>
</dbReference>
<sequence length="126" mass="14088">MAQLIPLDNIRKLAAQVDPREKLDADVEMMLLDLANDFIKDAATQACKLARHRGSDSLQVEDVMLPVDMKWKIKVPGFNQHVNSLSARLGVRKVPTRTHAAIVSTVRANIANDSKKGKDRKKYAKK</sequence>
<keyword evidence="4" id="KW-0804">Transcription</keyword>
<keyword evidence="3" id="KW-0805">Transcription regulation</keyword>
<evidence type="ECO:0000313" key="8">
    <source>
        <dbReference type="Proteomes" id="UP000193642"/>
    </source>
</evidence>
<evidence type="ECO:0000256" key="3">
    <source>
        <dbReference type="ARBA" id="ARBA00023015"/>
    </source>
</evidence>
<keyword evidence="8" id="KW-1185">Reference proteome</keyword>
<dbReference type="STRING" id="329046.A0A1Y2CV86"/>
<protein>
    <recommendedName>
        <fullName evidence="6">Transcription initiation factor TFIID subunit 12 domain-containing protein</fullName>
    </recommendedName>
</protein>
<evidence type="ECO:0000259" key="6">
    <source>
        <dbReference type="Pfam" id="PF03847"/>
    </source>
</evidence>
<comment type="similarity">
    <text evidence="2">Belongs to the TAF12 family.</text>
</comment>
<dbReference type="InterPro" id="IPR037794">
    <property type="entry name" value="TAF12"/>
</dbReference>
<dbReference type="InterPro" id="IPR009072">
    <property type="entry name" value="Histone-fold"/>
</dbReference>
<dbReference type="GO" id="GO:0003677">
    <property type="term" value="F:DNA binding"/>
    <property type="evidence" value="ECO:0007669"/>
    <property type="project" value="TreeGrafter"/>
</dbReference>
<keyword evidence="5" id="KW-0539">Nucleus</keyword>
<dbReference type="GO" id="GO:0051123">
    <property type="term" value="P:RNA polymerase II preinitiation complex assembly"/>
    <property type="evidence" value="ECO:0007669"/>
    <property type="project" value="TreeGrafter"/>
</dbReference>